<feature type="region of interest" description="Disordered" evidence="1">
    <location>
        <begin position="1"/>
        <end position="52"/>
    </location>
</feature>
<name>A0A556VAR3_BAGYA</name>
<dbReference type="AlphaFoldDB" id="A0A556VAR3"/>
<protein>
    <submittedName>
        <fullName evidence="2">Uncharacterized protein</fullName>
    </submittedName>
</protein>
<evidence type="ECO:0000313" key="2">
    <source>
        <dbReference type="EMBL" id="TTE81768.1"/>
    </source>
</evidence>
<proteinExistence type="predicted"/>
<accession>A0A556VAR3</accession>
<gene>
    <name evidence="2" type="ORF">Baya_14978</name>
</gene>
<comment type="caution">
    <text evidence="2">The sequence shown here is derived from an EMBL/GenBank/DDBJ whole genome shotgun (WGS) entry which is preliminary data.</text>
</comment>
<evidence type="ECO:0000313" key="3">
    <source>
        <dbReference type="Proteomes" id="UP000319801"/>
    </source>
</evidence>
<reference evidence="2 3" key="1">
    <citation type="journal article" date="2019" name="Genome Biol. Evol.">
        <title>Whole-Genome Sequencing of the Giant Devil Catfish, Bagarius yarrelli.</title>
        <authorList>
            <person name="Jiang W."/>
            <person name="Lv Y."/>
            <person name="Cheng L."/>
            <person name="Yang K."/>
            <person name="Chao B."/>
            <person name="Wang X."/>
            <person name="Li Y."/>
            <person name="Pan X."/>
            <person name="You X."/>
            <person name="Zhang Y."/>
            <person name="Yang J."/>
            <person name="Li J."/>
            <person name="Zhang X."/>
            <person name="Liu S."/>
            <person name="Sun C."/>
            <person name="Yang J."/>
            <person name="Shi Q."/>
        </authorList>
    </citation>
    <scope>NUCLEOTIDE SEQUENCE [LARGE SCALE GENOMIC DNA]</scope>
    <source>
        <strain evidence="2">JWS20170419001</strain>
        <tissue evidence="2">Muscle</tissue>
    </source>
</reference>
<organism evidence="2 3">
    <name type="scientific">Bagarius yarrelli</name>
    <name type="common">Goonch</name>
    <name type="synonym">Bagrus yarrelli</name>
    <dbReference type="NCBI Taxonomy" id="175774"/>
    <lineage>
        <taxon>Eukaryota</taxon>
        <taxon>Metazoa</taxon>
        <taxon>Chordata</taxon>
        <taxon>Craniata</taxon>
        <taxon>Vertebrata</taxon>
        <taxon>Euteleostomi</taxon>
        <taxon>Actinopterygii</taxon>
        <taxon>Neopterygii</taxon>
        <taxon>Teleostei</taxon>
        <taxon>Ostariophysi</taxon>
        <taxon>Siluriformes</taxon>
        <taxon>Sisoridae</taxon>
        <taxon>Sisorinae</taxon>
        <taxon>Bagarius</taxon>
    </lineage>
</organism>
<dbReference type="EMBL" id="VCAZ01000191">
    <property type="protein sequence ID" value="TTE81768.1"/>
    <property type="molecule type" value="Genomic_DNA"/>
</dbReference>
<feature type="compositionally biased region" description="Basic and acidic residues" evidence="1">
    <location>
        <begin position="26"/>
        <end position="38"/>
    </location>
</feature>
<feature type="compositionally biased region" description="Polar residues" evidence="1">
    <location>
        <begin position="39"/>
        <end position="52"/>
    </location>
</feature>
<evidence type="ECO:0000256" key="1">
    <source>
        <dbReference type="SAM" id="MobiDB-lite"/>
    </source>
</evidence>
<dbReference type="Proteomes" id="UP000319801">
    <property type="component" value="Unassembled WGS sequence"/>
</dbReference>
<sequence length="52" mass="6121">MNNSDEKDAKITQLSTGTDNKDDDDERRVNRIREDENSTRMIQSSRYTKSVR</sequence>
<keyword evidence="3" id="KW-1185">Reference proteome</keyword>
<feature type="compositionally biased region" description="Basic and acidic residues" evidence="1">
    <location>
        <begin position="1"/>
        <end position="10"/>
    </location>
</feature>